<reference evidence="1 2" key="1">
    <citation type="journal article" date="2014" name="Nature">
        <title>An environmental bacterial taxon with a large and distinct metabolic repertoire.</title>
        <authorList>
            <person name="Wilson M.C."/>
            <person name="Mori T."/>
            <person name="Ruckert C."/>
            <person name="Uria A.R."/>
            <person name="Helf M.J."/>
            <person name="Takada K."/>
            <person name="Gernert C."/>
            <person name="Steffens U.A."/>
            <person name="Heycke N."/>
            <person name="Schmitt S."/>
            <person name="Rinke C."/>
            <person name="Helfrich E.J."/>
            <person name="Brachmann A.O."/>
            <person name="Gurgui C."/>
            <person name="Wakimoto T."/>
            <person name="Kracht M."/>
            <person name="Crusemann M."/>
            <person name="Hentschel U."/>
            <person name="Abe I."/>
            <person name="Matsunaga S."/>
            <person name="Kalinowski J."/>
            <person name="Takeyama H."/>
            <person name="Piel J."/>
        </authorList>
    </citation>
    <scope>NUCLEOTIDE SEQUENCE [LARGE SCALE GENOMIC DNA]</scope>
    <source>
        <strain evidence="2">TSY1</strain>
    </source>
</reference>
<evidence type="ECO:0000313" key="1">
    <source>
        <dbReference type="EMBL" id="ETW98456.1"/>
    </source>
</evidence>
<gene>
    <name evidence="1" type="ORF">ETSY1_18715</name>
</gene>
<organism evidence="1 2">
    <name type="scientific">Entotheonella factor</name>
    <dbReference type="NCBI Taxonomy" id="1429438"/>
    <lineage>
        <taxon>Bacteria</taxon>
        <taxon>Pseudomonadati</taxon>
        <taxon>Nitrospinota/Tectimicrobiota group</taxon>
        <taxon>Candidatus Tectimicrobiota</taxon>
        <taxon>Candidatus Entotheonellia</taxon>
        <taxon>Candidatus Entotheonellales</taxon>
        <taxon>Candidatus Entotheonellaceae</taxon>
        <taxon>Candidatus Entotheonella</taxon>
    </lineage>
</organism>
<evidence type="ECO:0000313" key="2">
    <source>
        <dbReference type="Proteomes" id="UP000019141"/>
    </source>
</evidence>
<dbReference type="AlphaFoldDB" id="W4LM73"/>
<accession>W4LM73</accession>
<dbReference type="HOGENOM" id="CLU_1861534_0_0_7"/>
<name>W4LM73_ENTF1</name>
<dbReference type="PROSITE" id="PS51257">
    <property type="entry name" value="PROKAR_LIPOPROTEIN"/>
    <property type="match status" value="1"/>
</dbReference>
<protein>
    <submittedName>
        <fullName evidence="1">Uncharacterized protein</fullName>
    </submittedName>
</protein>
<sequence>MSEKQPSSQRSIKPREGWSNIFTAQACGEAQFNQGNLYEASYGDRAVLRFIYNPRDHELTGRSVVTIRCVLCGIQPRAMDSFEDYPMIGTIDVKTIRPTLKMSTERILNHLATEHDEDLGGVNDVDFFNSVMDCCDL</sequence>
<comment type="caution">
    <text evidence="1">The sequence shown here is derived from an EMBL/GenBank/DDBJ whole genome shotgun (WGS) entry which is preliminary data.</text>
</comment>
<dbReference type="Proteomes" id="UP000019141">
    <property type="component" value="Unassembled WGS sequence"/>
</dbReference>
<proteinExistence type="predicted"/>
<keyword evidence="2" id="KW-1185">Reference proteome</keyword>
<dbReference type="EMBL" id="AZHW01000554">
    <property type="protein sequence ID" value="ETW98456.1"/>
    <property type="molecule type" value="Genomic_DNA"/>
</dbReference>